<evidence type="ECO:0000313" key="5">
    <source>
        <dbReference type="EMBL" id="EEB06396.1"/>
    </source>
</evidence>
<dbReference type="eggNOG" id="ENOG502QT9Z">
    <property type="taxonomic scope" value="Eukaryota"/>
</dbReference>
<dbReference type="OrthoDB" id="5394557at2759"/>
<keyword evidence="2" id="KW-0804">Transcription</keyword>
<evidence type="ECO:0000256" key="3">
    <source>
        <dbReference type="ARBA" id="ARBA00023242"/>
    </source>
</evidence>
<dbReference type="PROSITE" id="PS50048">
    <property type="entry name" value="ZN2_CY6_FUNGAL_2"/>
    <property type="match status" value="1"/>
</dbReference>
<dbReference type="PANTHER" id="PTHR47424">
    <property type="entry name" value="REGULATORY PROTEIN GAL4"/>
    <property type="match status" value="1"/>
</dbReference>
<reference evidence="5 6" key="1">
    <citation type="journal article" date="2011" name="Science">
        <title>Comparative functional genomics of the fission yeasts.</title>
        <authorList>
            <person name="Rhind N."/>
            <person name="Chen Z."/>
            <person name="Yassour M."/>
            <person name="Thompson D.A."/>
            <person name="Haas B.J."/>
            <person name="Habib N."/>
            <person name="Wapinski I."/>
            <person name="Roy S."/>
            <person name="Lin M.F."/>
            <person name="Heiman D.I."/>
            <person name="Young S.K."/>
            <person name="Furuya K."/>
            <person name="Guo Y."/>
            <person name="Pidoux A."/>
            <person name="Chen H.M."/>
            <person name="Robbertse B."/>
            <person name="Goldberg J.M."/>
            <person name="Aoki K."/>
            <person name="Bayne E.H."/>
            <person name="Berlin A.M."/>
            <person name="Desjardins C.A."/>
            <person name="Dobbs E."/>
            <person name="Dukaj L."/>
            <person name="Fan L."/>
            <person name="FitzGerald M.G."/>
            <person name="French C."/>
            <person name="Gujja S."/>
            <person name="Hansen K."/>
            <person name="Keifenheim D."/>
            <person name="Levin J.Z."/>
            <person name="Mosher R.A."/>
            <person name="Mueller C.A."/>
            <person name="Pfiffner J."/>
            <person name="Priest M."/>
            <person name="Russ C."/>
            <person name="Smialowska A."/>
            <person name="Swoboda P."/>
            <person name="Sykes S.M."/>
            <person name="Vaughn M."/>
            <person name="Vengrova S."/>
            <person name="Yoder R."/>
            <person name="Zeng Q."/>
            <person name="Allshire R."/>
            <person name="Baulcombe D."/>
            <person name="Birren B.W."/>
            <person name="Brown W."/>
            <person name="Ekwall K."/>
            <person name="Kellis M."/>
            <person name="Leatherwood J."/>
            <person name="Levin H."/>
            <person name="Margalit H."/>
            <person name="Martienssen R."/>
            <person name="Nieduszynski C.A."/>
            <person name="Spatafora J.W."/>
            <person name="Friedman N."/>
            <person name="Dalgaard J.Z."/>
            <person name="Baumann P."/>
            <person name="Niki H."/>
            <person name="Regev A."/>
            <person name="Nusbaum C."/>
        </authorList>
    </citation>
    <scope>NUCLEOTIDE SEQUENCE [LARGE SCALE GENOMIC DNA]</scope>
    <source>
        <strain evidence="6">yFS275 / FY16936</strain>
    </source>
</reference>
<dbReference type="GeneID" id="7051395"/>
<evidence type="ECO:0000256" key="1">
    <source>
        <dbReference type="ARBA" id="ARBA00023015"/>
    </source>
</evidence>
<dbReference type="JaponicusDB" id="SJAG_05234"/>
<keyword evidence="3" id="KW-0539">Nucleus</keyword>
<dbReference type="STRING" id="402676.B6JXX8"/>
<dbReference type="Pfam" id="PF00172">
    <property type="entry name" value="Zn_clus"/>
    <property type="match status" value="1"/>
</dbReference>
<dbReference type="GO" id="GO:0008270">
    <property type="term" value="F:zinc ion binding"/>
    <property type="evidence" value="ECO:0007669"/>
    <property type="project" value="InterPro"/>
</dbReference>
<keyword evidence="1" id="KW-0805">Transcription regulation</keyword>
<dbReference type="RefSeq" id="XP_002172689.1">
    <property type="nucleotide sequence ID" value="XM_002172653.2"/>
</dbReference>
<evidence type="ECO:0000313" key="6">
    <source>
        <dbReference type="Proteomes" id="UP000001744"/>
    </source>
</evidence>
<dbReference type="VEuPathDB" id="FungiDB:SJAG_05234"/>
<gene>
    <name evidence="5" type="ORF">SJAG_05234</name>
</gene>
<proteinExistence type="predicted"/>
<protein>
    <recommendedName>
        <fullName evidence="4">Zn(2)-C6 fungal-type domain-containing protein</fullName>
    </recommendedName>
</protein>
<evidence type="ECO:0000256" key="2">
    <source>
        <dbReference type="ARBA" id="ARBA00023163"/>
    </source>
</evidence>
<dbReference type="GO" id="GO:0000981">
    <property type="term" value="F:DNA-binding transcription factor activity, RNA polymerase II-specific"/>
    <property type="evidence" value="ECO:0007669"/>
    <property type="project" value="InterPro"/>
</dbReference>
<keyword evidence="6" id="KW-1185">Reference proteome</keyword>
<organism evidence="5 6">
    <name type="scientific">Schizosaccharomyces japonicus (strain yFS275 / FY16936)</name>
    <name type="common">Fission yeast</name>
    <dbReference type="NCBI Taxonomy" id="402676"/>
    <lineage>
        <taxon>Eukaryota</taxon>
        <taxon>Fungi</taxon>
        <taxon>Dikarya</taxon>
        <taxon>Ascomycota</taxon>
        <taxon>Taphrinomycotina</taxon>
        <taxon>Schizosaccharomycetes</taxon>
        <taxon>Schizosaccharomycetales</taxon>
        <taxon>Schizosaccharomycetaceae</taxon>
        <taxon>Schizosaccharomyces</taxon>
    </lineage>
</organism>
<dbReference type="InterPro" id="IPR051127">
    <property type="entry name" value="Fungal_SecMet_Regulators"/>
</dbReference>
<dbReference type="HOGENOM" id="CLU_1267538_0_0_1"/>
<dbReference type="SMART" id="SM00066">
    <property type="entry name" value="GAL4"/>
    <property type="match status" value="1"/>
</dbReference>
<accession>B6JXX8</accession>
<dbReference type="EMBL" id="KE651168">
    <property type="protein sequence ID" value="EEB06396.1"/>
    <property type="molecule type" value="Genomic_DNA"/>
</dbReference>
<dbReference type="SUPFAM" id="SSF57701">
    <property type="entry name" value="Zn2/Cys6 DNA-binding domain"/>
    <property type="match status" value="1"/>
</dbReference>
<evidence type="ECO:0000259" key="4">
    <source>
        <dbReference type="PROSITE" id="PS50048"/>
    </source>
</evidence>
<dbReference type="AlphaFoldDB" id="B6JXX8"/>
<feature type="domain" description="Zn(2)-C6 fungal-type" evidence="4">
    <location>
        <begin position="22"/>
        <end position="55"/>
    </location>
</feature>
<name>B6JXX8_SCHJY</name>
<sequence>MDGRFSTDPIYFHLPRQRISVACQRCRRRKIRCSGRLDPQGKCLGCIKANHPCEFVSRHRHRTFDYSSPQSPYPKPVDFQSPSLFTERVENSPTSFTQESPIPLGVPVNSPCGFSQDPVMTLLQRQQEQQQMQLELRLLTQSIARQNQYMQNLGWTQPTQIPNEKEKFDISPTMLSLQAYQSALMGEKDGLPSADFSEKMSLFDQLTPTNIPFMSDTE</sequence>
<dbReference type="CDD" id="cd00067">
    <property type="entry name" value="GAL4"/>
    <property type="match status" value="1"/>
</dbReference>
<dbReference type="PROSITE" id="PS00463">
    <property type="entry name" value="ZN2_CY6_FUNGAL_1"/>
    <property type="match status" value="1"/>
</dbReference>
<dbReference type="PANTHER" id="PTHR47424:SF6">
    <property type="entry name" value="PROLINE UTILIZATION TRANS-ACTIVATOR"/>
    <property type="match status" value="1"/>
</dbReference>
<dbReference type="Proteomes" id="UP000001744">
    <property type="component" value="Unassembled WGS sequence"/>
</dbReference>
<dbReference type="InterPro" id="IPR001138">
    <property type="entry name" value="Zn2Cys6_DnaBD"/>
</dbReference>
<dbReference type="Gene3D" id="4.10.240.10">
    <property type="entry name" value="Zn(2)-C6 fungal-type DNA-binding domain"/>
    <property type="match status" value="1"/>
</dbReference>
<dbReference type="InterPro" id="IPR036864">
    <property type="entry name" value="Zn2-C6_fun-type_DNA-bd_sf"/>
</dbReference>